<dbReference type="PANTHER" id="PTHR12390">
    <property type="entry name" value="UROPORPHYRINOGEN III SYNTHASE"/>
    <property type="match status" value="1"/>
</dbReference>
<dbReference type="CDD" id="cd06578">
    <property type="entry name" value="HemD"/>
    <property type="match status" value="1"/>
</dbReference>
<dbReference type="OrthoDB" id="1523900at2"/>
<reference evidence="2 3" key="1">
    <citation type="journal article" date="2007" name="Int. J. Syst. Evol. Microbiol.">
        <title>Marixanthomonas ophiurae gen. nov., sp. nov., a marine bacterium of the family Flavobacteriaceae isolated from a deep-sea brittle star.</title>
        <authorList>
            <person name="Romanenko L.A."/>
            <person name="Uchino M."/>
            <person name="Frolova G.M."/>
            <person name="Mikhailov V.V."/>
        </authorList>
    </citation>
    <scope>NUCLEOTIDE SEQUENCE [LARGE SCALE GENOMIC DNA]</scope>
    <source>
        <strain evidence="2 3">KMM 3046</strain>
    </source>
</reference>
<evidence type="ECO:0000313" key="3">
    <source>
        <dbReference type="Proteomes" id="UP000261082"/>
    </source>
</evidence>
<dbReference type="Proteomes" id="UP000261082">
    <property type="component" value="Unassembled WGS sequence"/>
</dbReference>
<dbReference type="SUPFAM" id="SSF69618">
    <property type="entry name" value="HemD-like"/>
    <property type="match status" value="1"/>
</dbReference>
<proteinExistence type="predicted"/>
<dbReference type="InterPro" id="IPR036108">
    <property type="entry name" value="4pyrrol_syn_uPrphyn_synt_sf"/>
</dbReference>
<dbReference type="PANTHER" id="PTHR12390:SF0">
    <property type="entry name" value="UROPORPHYRINOGEN-III SYNTHASE"/>
    <property type="match status" value="1"/>
</dbReference>
<sequence length="220" mass="24731">MKSLLSTKKLTLNQKELLLNSGLTFVEYNAISIEFVAFETPKRIENSIFTSKNAVKAVFLNKKTTPEIKNCFCVGEKTKALLEENGQKVMKMTHYGSELADYLTKNHKKDTFHFFCGNKRLDTIPDALKEANIVFSEIETYKTNLNPTKFDRQFDGILFFSPSAVQSFVSENKLKNSIAFCIGTTTAAEAKKHTENVVISNSTSVESVIAKAVKTLKNYD</sequence>
<dbReference type="GO" id="GO:0005829">
    <property type="term" value="C:cytosol"/>
    <property type="evidence" value="ECO:0007669"/>
    <property type="project" value="TreeGrafter"/>
</dbReference>
<gene>
    <name evidence="2" type="ORF">DZ858_03310</name>
</gene>
<organism evidence="2 3">
    <name type="scientific">Marixanthomonas ophiurae</name>
    <dbReference type="NCBI Taxonomy" id="387659"/>
    <lineage>
        <taxon>Bacteria</taxon>
        <taxon>Pseudomonadati</taxon>
        <taxon>Bacteroidota</taxon>
        <taxon>Flavobacteriia</taxon>
        <taxon>Flavobacteriales</taxon>
        <taxon>Flavobacteriaceae</taxon>
        <taxon>Marixanthomonas</taxon>
    </lineage>
</organism>
<dbReference type="GO" id="GO:0006780">
    <property type="term" value="P:uroporphyrinogen III biosynthetic process"/>
    <property type="evidence" value="ECO:0007669"/>
    <property type="project" value="InterPro"/>
</dbReference>
<dbReference type="InterPro" id="IPR039793">
    <property type="entry name" value="UROS/Hem4"/>
</dbReference>
<accession>A0A3E1QAG4</accession>
<dbReference type="EMBL" id="QVID01000001">
    <property type="protein sequence ID" value="RFN59118.1"/>
    <property type="molecule type" value="Genomic_DNA"/>
</dbReference>
<comment type="caution">
    <text evidence="2">The sequence shown here is derived from an EMBL/GenBank/DDBJ whole genome shotgun (WGS) entry which is preliminary data.</text>
</comment>
<protein>
    <submittedName>
        <fullName evidence="2">Uroporphyrinogen-III synthase</fullName>
    </submittedName>
</protein>
<dbReference type="InterPro" id="IPR003754">
    <property type="entry name" value="4pyrrol_synth_uPrphyn_synth"/>
</dbReference>
<evidence type="ECO:0000313" key="2">
    <source>
        <dbReference type="EMBL" id="RFN59118.1"/>
    </source>
</evidence>
<dbReference type="Gene3D" id="3.40.50.10090">
    <property type="match status" value="2"/>
</dbReference>
<dbReference type="AlphaFoldDB" id="A0A3E1QAG4"/>
<dbReference type="RefSeq" id="WP_117158117.1">
    <property type="nucleotide sequence ID" value="NZ_QVID01000001.1"/>
</dbReference>
<feature type="domain" description="Tetrapyrrole biosynthesis uroporphyrinogen III synthase" evidence="1">
    <location>
        <begin position="16"/>
        <end position="209"/>
    </location>
</feature>
<evidence type="ECO:0000259" key="1">
    <source>
        <dbReference type="Pfam" id="PF02602"/>
    </source>
</evidence>
<dbReference type="Pfam" id="PF02602">
    <property type="entry name" value="HEM4"/>
    <property type="match status" value="1"/>
</dbReference>
<dbReference type="GO" id="GO:0004852">
    <property type="term" value="F:uroporphyrinogen-III synthase activity"/>
    <property type="evidence" value="ECO:0007669"/>
    <property type="project" value="InterPro"/>
</dbReference>
<name>A0A3E1QAG4_9FLAO</name>
<keyword evidence="3" id="KW-1185">Reference proteome</keyword>